<keyword evidence="4" id="KW-1185">Reference proteome</keyword>
<dbReference type="EMBL" id="JADBEB010000001">
    <property type="protein sequence ID" value="MBE1487405.1"/>
    <property type="molecule type" value="Genomic_DNA"/>
</dbReference>
<name>A0A927MAC0_9ACTN</name>
<reference evidence="3" key="1">
    <citation type="submission" date="2020-10" db="EMBL/GenBank/DDBJ databases">
        <title>Sequencing the genomes of 1000 actinobacteria strains.</title>
        <authorList>
            <person name="Klenk H.-P."/>
        </authorList>
    </citation>
    <scope>NUCLEOTIDE SEQUENCE</scope>
    <source>
        <strain evidence="3">DSM 46832</strain>
    </source>
</reference>
<feature type="transmembrane region" description="Helical" evidence="2">
    <location>
        <begin position="188"/>
        <end position="207"/>
    </location>
</feature>
<proteinExistence type="predicted"/>
<accession>A0A927MAC0</accession>
<feature type="region of interest" description="Disordered" evidence="1">
    <location>
        <begin position="1"/>
        <end position="25"/>
    </location>
</feature>
<evidence type="ECO:0000313" key="3">
    <source>
        <dbReference type="EMBL" id="MBE1487405.1"/>
    </source>
</evidence>
<keyword evidence="2" id="KW-0812">Transmembrane</keyword>
<feature type="transmembrane region" description="Helical" evidence="2">
    <location>
        <begin position="29"/>
        <end position="48"/>
    </location>
</feature>
<dbReference type="AlphaFoldDB" id="A0A927MAC0"/>
<feature type="transmembrane region" description="Helical" evidence="2">
    <location>
        <begin position="304"/>
        <end position="327"/>
    </location>
</feature>
<sequence>MTGKRRGIDAPARRAGGLPRRAGTDRDRAGWPTYALLVWAVGYGGLRVHWALGGAPEFPPLGSDLYPLTGWGTVVPVGAAAVLAVALARVDRWHWPLALASWAGSATLVLLCPLLLLDVVGLTIPGLGLPRDPAGILGRVGALTGGLLLAAAARAYWRRCRDDRPALRWIAALVESCAGTGTPRWARIAGYLAVTGCLVRLAAQYAVGMAATPFPAGPSVIVFEVGFLLAGVLLPLALVHPWGRVFPRWVPLLAGRRVPRWLLLGPGFGLGLGLTVYFGVGTGQLAVETVTGSWDPGDGTYPLWFFWVAMPAYLLWGLGLTAASVAYRWGTAGADGRTCDTGGLADVGQSR</sequence>
<feature type="transmembrane region" description="Helical" evidence="2">
    <location>
        <begin position="95"/>
        <end position="116"/>
    </location>
</feature>
<gene>
    <name evidence="3" type="ORF">H4W31_003043</name>
</gene>
<evidence type="ECO:0000256" key="2">
    <source>
        <dbReference type="SAM" id="Phobius"/>
    </source>
</evidence>
<keyword evidence="2" id="KW-1133">Transmembrane helix</keyword>
<keyword evidence="2" id="KW-0472">Membrane</keyword>
<evidence type="ECO:0000256" key="1">
    <source>
        <dbReference type="SAM" id="MobiDB-lite"/>
    </source>
</evidence>
<evidence type="ECO:0008006" key="5">
    <source>
        <dbReference type="Google" id="ProtNLM"/>
    </source>
</evidence>
<dbReference type="RefSeq" id="WP_192767252.1">
    <property type="nucleotide sequence ID" value="NZ_JADBEB010000001.1"/>
</dbReference>
<dbReference type="Proteomes" id="UP000649753">
    <property type="component" value="Unassembled WGS sequence"/>
</dbReference>
<evidence type="ECO:0000313" key="4">
    <source>
        <dbReference type="Proteomes" id="UP000649753"/>
    </source>
</evidence>
<feature type="transmembrane region" description="Helical" evidence="2">
    <location>
        <begin position="261"/>
        <end position="280"/>
    </location>
</feature>
<comment type="caution">
    <text evidence="3">The sequence shown here is derived from an EMBL/GenBank/DDBJ whole genome shotgun (WGS) entry which is preliminary data.</text>
</comment>
<feature type="compositionally biased region" description="Basic and acidic residues" evidence="1">
    <location>
        <begin position="1"/>
        <end position="12"/>
    </location>
</feature>
<feature type="transmembrane region" description="Helical" evidence="2">
    <location>
        <begin position="219"/>
        <end position="240"/>
    </location>
</feature>
<protein>
    <recommendedName>
        <fullName evidence="5">DUF3995 domain-containing protein</fullName>
    </recommendedName>
</protein>
<organism evidence="3 4">
    <name type="scientific">Plantactinospora soyae</name>
    <dbReference type="NCBI Taxonomy" id="1544732"/>
    <lineage>
        <taxon>Bacteria</taxon>
        <taxon>Bacillati</taxon>
        <taxon>Actinomycetota</taxon>
        <taxon>Actinomycetes</taxon>
        <taxon>Micromonosporales</taxon>
        <taxon>Micromonosporaceae</taxon>
        <taxon>Plantactinospora</taxon>
    </lineage>
</organism>
<feature type="transmembrane region" description="Helical" evidence="2">
    <location>
        <begin position="68"/>
        <end position="88"/>
    </location>
</feature>
<feature type="transmembrane region" description="Helical" evidence="2">
    <location>
        <begin position="136"/>
        <end position="157"/>
    </location>
</feature>